<keyword evidence="3" id="KW-0460">Magnesium</keyword>
<name>A0A1S6HN31_9GAMM</name>
<dbReference type="InterPro" id="IPR019996">
    <property type="entry name" value="Salicylate_synthase"/>
</dbReference>
<dbReference type="GO" id="GO:0008909">
    <property type="term" value="F:isochorismate synthase activity"/>
    <property type="evidence" value="ECO:0007669"/>
    <property type="project" value="InterPro"/>
</dbReference>
<keyword evidence="4" id="KW-0456">Lyase</keyword>
<evidence type="ECO:0000256" key="2">
    <source>
        <dbReference type="ARBA" id="ARBA00022723"/>
    </source>
</evidence>
<evidence type="ECO:0000313" key="6">
    <source>
        <dbReference type="EMBL" id="AQS36933.1"/>
    </source>
</evidence>
<dbReference type="AlphaFoldDB" id="A0A1S6HN31"/>
<dbReference type="InterPro" id="IPR019999">
    <property type="entry name" value="Anth_synth_I-like"/>
</dbReference>
<accession>A0A1S6HN31</accession>
<dbReference type="RefSeq" id="WP_077752166.1">
    <property type="nucleotide sequence ID" value="NZ_CP014782.1"/>
</dbReference>
<dbReference type="GO" id="GO:0000162">
    <property type="term" value="P:L-tryptophan biosynthetic process"/>
    <property type="evidence" value="ECO:0007669"/>
    <property type="project" value="TreeGrafter"/>
</dbReference>
<dbReference type="Pfam" id="PF00425">
    <property type="entry name" value="Chorismate_bind"/>
    <property type="match status" value="1"/>
</dbReference>
<dbReference type="GO" id="GO:0016833">
    <property type="term" value="F:oxo-acid-lyase activity"/>
    <property type="evidence" value="ECO:0007669"/>
    <property type="project" value="InterPro"/>
</dbReference>
<gene>
    <name evidence="6" type="ORF">Sps_01769</name>
</gene>
<proteinExistence type="predicted"/>
<keyword evidence="7" id="KW-1185">Reference proteome</keyword>
<dbReference type="PANTHER" id="PTHR11236:SF48">
    <property type="entry name" value="ISOCHORISMATE SYNTHASE MENF"/>
    <property type="match status" value="1"/>
</dbReference>
<dbReference type="InterPro" id="IPR015890">
    <property type="entry name" value="Chorismate_C"/>
</dbReference>
<dbReference type="PANTHER" id="PTHR11236">
    <property type="entry name" value="AMINOBENZOATE/ANTHRANILATE SYNTHASE"/>
    <property type="match status" value="1"/>
</dbReference>
<dbReference type="Proteomes" id="UP000189545">
    <property type="component" value="Chromosome"/>
</dbReference>
<reference evidence="6 7" key="1">
    <citation type="submission" date="2016-03" db="EMBL/GenBank/DDBJ databases">
        <title>Complete genome sequence of Shewanella psychrophila WP2, a deep sea bacterium isolated from west Pacific sediment.</title>
        <authorList>
            <person name="Xu G."/>
            <person name="Jian H."/>
        </authorList>
    </citation>
    <scope>NUCLEOTIDE SEQUENCE [LARGE SCALE GENOMIC DNA]</scope>
    <source>
        <strain evidence="6 7">WP2</strain>
    </source>
</reference>
<dbReference type="KEGG" id="spsw:Sps_01769"/>
<protein>
    <submittedName>
        <fullName evidence="6">Salicylate synthase</fullName>
    </submittedName>
</protein>
<evidence type="ECO:0000256" key="3">
    <source>
        <dbReference type="ARBA" id="ARBA00022842"/>
    </source>
</evidence>
<evidence type="ECO:0000256" key="4">
    <source>
        <dbReference type="ARBA" id="ARBA00023239"/>
    </source>
</evidence>
<dbReference type="EMBL" id="CP014782">
    <property type="protein sequence ID" value="AQS36933.1"/>
    <property type="molecule type" value="Genomic_DNA"/>
</dbReference>
<dbReference type="SUPFAM" id="SSF56322">
    <property type="entry name" value="ADC synthase"/>
    <property type="match status" value="1"/>
</dbReference>
<evidence type="ECO:0000259" key="5">
    <source>
        <dbReference type="Pfam" id="PF00425"/>
    </source>
</evidence>
<evidence type="ECO:0000313" key="7">
    <source>
        <dbReference type="Proteomes" id="UP000189545"/>
    </source>
</evidence>
<dbReference type="InterPro" id="IPR005801">
    <property type="entry name" value="ADC_synthase"/>
</dbReference>
<dbReference type="PRINTS" id="PR00095">
    <property type="entry name" value="ANTSNTHASEI"/>
</dbReference>
<organism evidence="6 7">
    <name type="scientific">Shewanella psychrophila</name>
    <dbReference type="NCBI Taxonomy" id="225848"/>
    <lineage>
        <taxon>Bacteria</taxon>
        <taxon>Pseudomonadati</taxon>
        <taxon>Pseudomonadota</taxon>
        <taxon>Gammaproteobacteria</taxon>
        <taxon>Alteromonadales</taxon>
        <taxon>Shewanellaceae</taxon>
        <taxon>Shewanella</taxon>
    </lineage>
</organism>
<dbReference type="STRING" id="225848.Sps_01769"/>
<evidence type="ECO:0000256" key="1">
    <source>
        <dbReference type="ARBA" id="ARBA00001946"/>
    </source>
</evidence>
<dbReference type="NCBIfam" id="TIGR03494">
    <property type="entry name" value="salicyl_syn"/>
    <property type="match status" value="1"/>
</dbReference>
<comment type="cofactor">
    <cofactor evidence="1">
        <name>Mg(2+)</name>
        <dbReference type="ChEBI" id="CHEBI:18420"/>
    </cofactor>
</comment>
<dbReference type="OrthoDB" id="9803598at2"/>
<keyword evidence="2" id="KW-0479">Metal-binding</keyword>
<dbReference type="GO" id="GO:0046872">
    <property type="term" value="F:metal ion binding"/>
    <property type="evidence" value="ECO:0007669"/>
    <property type="project" value="UniProtKB-KW"/>
</dbReference>
<sequence length="472" mass="52798">MANHHEQTYKTFTLAHQCQPILLATELTSLAFCKDYLVYEHHDEWAIGINKLTQLTVSSCGEITDFNGNKHRVKTTEICQAIHQATQTLNIKDWRLFGRADFEFCRFSHNLKQQETSRELLELFVPETDIRITKKRIVIRTMDDTVLPQIQSIIADCTNNTTVTEYSHTALTQDDILHAQAVKQHFQESVRSAVEEIKEHKYNKVILSRVAILPANIDSKKSFIEGRRKNTPARSFMLKLGEIAAFGFSPETVLEVDEHGNLSTQPLAGTRALPDDPQAAILLRNELLTDPKEIAEHAASVKLAVEELTLICPSSTVNVAEFMQVSERGSVQHLASRVTGTLSEGKSAWDAFNVLFPSITASGIPKREAIDAIARFELLPRGLYSGSVLVTDHNGYFDAALVLRTAYKHQSVSLLQAGAGIIGLSTPEREWEETGEKMACVLDHLVFEKEQEKHHLATDTVPVDSILCEEKS</sequence>
<dbReference type="Gene3D" id="3.60.120.10">
    <property type="entry name" value="Anthranilate synthase"/>
    <property type="match status" value="1"/>
</dbReference>
<feature type="domain" description="Chorismate-utilising enzyme C-terminal" evidence="5">
    <location>
        <begin position="183"/>
        <end position="437"/>
    </location>
</feature>